<evidence type="ECO:0000256" key="4">
    <source>
        <dbReference type="ARBA" id="ARBA00022645"/>
    </source>
</evidence>
<gene>
    <name evidence="13" type="ORF">SAMEA4029009_CIC11G00000000607</name>
</gene>
<evidence type="ECO:0000256" key="2">
    <source>
        <dbReference type="ARBA" id="ARBA00009431"/>
    </source>
</evidence>
<evidence type="ECO:0000256" key="9">
    <source>
        <dbReference type="ARBA" id="ARBA00023180"/>
    </source>
</evidence>
<organism evidence="13 14">
    <name type="scientific">Sungouiella intermedia</name>
    <dbReference type="NCBI Taxonomy" id="45354"/>
    <lineage>
        <taxon>Eukaryota</taxon>
        <taxon>Fungi</taxon>
        <taxon>Dikarya</taxon>
        <taxon>Ascomycota</taxon>
        <taxon>Saccharomycotina</taxon>
        <taxon>Pichiomycetes</taxon>
        <taxon>Metschnikowiaceae</taxon>
        <taxon>Sungouiella</taxon>
    </lineage>
</organism>
<dbReference type="PROSITE" id="PS00560">
    <property type="entry name" value="CARBOXYPEPT_SER_HIS"/>
    <property type="match status" value="1"/>
</dbReference>
<keyword evidence="4 12" id="KW-0121">Carboxypeptidase</keyword>
<evidence type="ECO:0000256" key="6">
    <source>
        <dbReference type="ARBA" id="ARBA00022729"/>
    </source>
</evidence>
<dbReference type="AlphaFoldDB" id="A0A1L0BCF3"/>
<feature type="signal peptide" evidence="12">
    <location>
        <begin position="1"/>
        <end position="18"/>
    </location>
</feature>
<comment type="function">
    <text evidence="11">Involved in degradation of small peptides.</text>
</comment>
<evidence type="ECO:0000256" key="7">
    <source>
        <dbReference type="ARBA" id="ARBA00022801"/>
    </source>
</evidence>
<evidence type="ECO:0000313" key="14">
    <source>
        <dbReference type="Proteomes" id="UP000182259"/>
    </source>
</evidence>
<protein>
    <recommendedName>
        <fullName evidence="12">Carboxypeptidase</fullName>
        <ecNumber evidence="12">3.4.16.-</ecNumber>
    </recommendedName>
</protein>
<keyword evidence="9" id="KW-0325">Glycoprotein</keyword>
<dbReference type="InterPro" id="IPR018202">
    <property type="entry name" value="Ser_caboxypep_ser_AS"/>
</dbReference>
<dbReference type="InterPro" id="IPR001563">
    <property type="entry name" value="Peptidase_S10"/>
</dbReference>
<proteinExistence type="inferred from homology"/>
<comment type="catalytic activity">
    <reaction evidence="10">
        <text>Release of a C-terminal amino acid with broad specificity.</text>
        <dbReference type="EC" id="3.4.16.5"/>
    </reaction>
</comment>
<dbReference type="EC" id="3.4.16.-" evidence="12"/>
<dbReference type="GO" id="GO:0046938">
    <property type="term" value="P:phytochelatin biosynthetic process"/>
    <property type="evidence" value="ECO:0007669"/>
    <property type="project" value="UniProtKB-ARBA"/>
</dbReference>
<dbReference type="InterPro" id="IPR029058">
    <property type="entry name" value="AB_hydrolase_fold"/>
</dbReference>
<evidence type="ECO:0000256" key="11">
    <source>
        <dbReference type="ARBA" id="ARBA00058662"/>
    </source>
</evidence>
<evidence type="ECO:0000256" key="1">
    <source>
        <dbReference type="ARBA" id="ARBA00004116"/>
    </source>
</evidence>
<evidence type="ECO:0000256" key="8">
    <source>
        <dbReference type="ARBA" id="ARBA00023157"/>
    </source>
</evidence>
<accession>A0A1L0BCF3</accession>
<comment type="subcellular location">
    <subcellularLocation>
        <location evidence="1">Vacuole</location>
    </subcellularLocation>
</comment>
<dbReference type="GO" id="GO:0006995">
    <property type="term" value="P:cellular response to nitrogen starvation"/>
    <property type="evidence" value="ECO:0007669"/>
    <property type="project" value="UniProtKB-ARBA"/>
</dbReference>
<evidence type="ECO:0000313" key="13">
    <source>
        <dbReference type="EMBL" id="SGZ49102.1"/>
    </source>
</evidence>
<dbReference type="InterPro" id="IPR033124">
    <property type="entry name" value="Ser_caboxypep_his_AS"/>
</dbReference>
<comment type="similarity">
    <text evidence="2 12">Belongs to the peptidase S10 family.</text>
</comment>
<keyword evidence="7 12" id="KW-0378">Hydrolase</keyword>
<dbReference type="PRINTS" id="PR00724">
    <property type="entry name" value="CRBOXYPTASEC"/>
</dbReference>
<evidence type="ECO:0000256" key="12">
    <source>
        <dbReference type="RuleBase" id="RU361156"/>
    </source>
</evidence>
<dbReference type="PANTHER" id="PTHR11802">
    <property type="entry name" value="SERINE PROTEASE FAMILY S10 SERINE CARBOXYPEPTIDASE"/>
    <property type="match status" value="1"/>
</dbReference>
<dbReference type="PANTHER" id="PTHR11802:SF113">
    <property type="entry name" value="SERINE CARBOXYPEPTIDASE CTSA-4.1"/>
    <property type="match status" value="1"/>
</dbReference>
<dbReference type="GO" id="GO:0000328">
    <property type="term" value="C:fungal-type vacuole lumen"/>
    <property type="evidence" value="ECO:0007669"/>
    <property type="project" value="UniProtKB-ARBA"/>
</dbReference>
<dbReference type="Proteomes" id="UP000182259">
    <property type="component" value="Chromosome I"/>
</dbReference>
<dbReference type="GO" id="GO:0004185">
    <property type="term" value="F:serine-type carboxypeptidase activity"/>
    <property type="evidence" value="ECO:0007669"/>
    <property type="project" value="UniProtKB-UniRule"/>
</dbReference>
<dbReference type="Gene3D" id="3.40.50.1820">
    <property type="entry name" value="alpha/beta hydrolase"/>
    <property type="match status" value="1"/>
</dbReference>
<keyword evidence="8" id="KW-1015">Disulfide bond</keyword>
<dbReference type="Pfam" id="PF00450">
    <property type="entry name" value="Peptidase_S10"/>
    <property type="match status" value="1"/>
</dbReference>
<reference evidence="13 14" key="1">
    <citation type="submission" date="2016-10" db="EMBL/GenBank/DDBJ databases">
        <authorList>
            <person name="de Groot N.N."/>
        </authorList>
    </citation>
    <scope>NUCLEOTIDE SEQUENCE [LARGE SCALE GENOMIC DNA]</scope>
    <source>
        <strain evidence="13 14">PYCC 4715</strain>
    </source>
</reference>
<name>A0A1L0BCF3_9ASCO</name>
<dbReference type="Gene3D" id="1.10.287.410">
    <property type="match status" value="1"/>
</dbReference>
<keyword evidence="6 12" id="KW-0732">Signal</keyword>
<feature type="chain" id="PRO_5011828397" description="Carboxypeptidase" evidence="12">
    <location>
        <begin position="19"/>
        <end position="551"/>
    </location>
</feature>
<evidence type="ECO:0000256" key="5">
    <source>
        <dbReference type="ARBA" id="ARBA00022670"/>
    </source>
</evidence>
<sequence>MKPTQLYALAVVFAQANALNVFSLQSVLDYFFGNVQDKVDIASVLPSIDASHFLEDIKKTGNPEIISAWNGIIDEVGIMSAMHMYEKYQATRQVSDLNMNNDFKLFSTKSSEDFEKVTSQRFSQHALRVKENNPEILGLDSVKQYTGYLDVEDLGKHFFYWFFESRNDPAKDPVILWLNGGPGCSSATGLFFELGPSAINATLQPVFNPYSWNSNASVIFLDQPVGVGYSYTEKDQISSTAAAAKDVYIFLELFFQKFPQFSLNKFHIAGESYAGHYIPAFASEIINNADRSFDLTSVLIGNGITDPLIQYKYYRPMACGEGGYKPVLNQDQCDQMDRDYPKCAALTKLCYAAQTAFTCVPATYYCETKLYGPYGETGLNPYDIRKDCADEGGNCYKEMDYLDDYLNLDYVKAAVGASNIDIFTSCDDTVFRNFILSGDEMKPFQQYVAELLDKNIPVLLYEGDKDFICNWLGNYAWANALEYSKHEFFEVQPLRPWHNKAGKLAGEVKNYGQFTFARVYGAGHMVPYDQPENSLDMVNRWILGDFTFGKK</sequence>
<keyword evidence="3" id="KW-0926">Vacuole</keyword>
<evidence type="ECO:0000256" key="10">
    <source>
        <dbReference type="ARBA" id="ARBA00052076"/>
    </source>
</evidence>
<dbReference type="PROSITE" id="PS00131">
    <property type="entry name" value="CARBOXYPEPT_SER_SER"/>
    <property type="match status" value="1"/>
</dbReference>
<dbReference type="FunFam" id="1.10.287.410:FF:000001">
    <property type="entry name" value="Carboxypeptidase Y"/>
    <property type="match status" value="1"/>
</dbReference>
<dbReference type="SUPFAM" id="SSF53474">
    <property type="entry name" value="alpha/beta-Hydrolases"/>
    <property type="match status" value="1"/>
</dbReference>
<dbReference type="EMBL" id="LT635764">
    <property type="protein sequence ID" value="SGZ49102.1"/>
    <property type="molecule type" value="Genomic_DNA"/>
</dbReference>
<dbReference type="GO" id="GO:0031638">
    <property type="term" value="P:zymogen activation"/>
    <property type="evidence" value="ECO:0007669"/>
    <property type="project" value="UniProtKB-ARBA"/>
</dbReference>
<evidence type="ECO:0000256" key="3">
    <source>
        <dbReference type="ARBA" id="ARBA00022554"/>
    </source>
</evidence>
<keyword evidence="5 12" id="KW-0645">Protease</keyword>